<dbReference type="AlphaFoldDB" id="A0A941E6A1"/>
<comment type="caution">
    <text evidence="1">The sequence shown here is derived from an EMBL/GenBank/DDBJ whole genome shotgun (WGS) entry which is preliminary data.</text>
</comment>
<sequence>MLNELTDDHVKNARILAAQGMDPARIARDFCFDPEALFDAVEGVTFRHITDPPRARCKTLEITNPQGARIAGVQLDGRRLRKIRTERLKLSQGRFALELRQAGAALGVPNRCTKRLVQKWERGLHKMPSPNYQLALAQVIGQSVEAIYQRVLPEVVDDAMEQLAAVLPVFAETYDKLIELNAHLVHHVSEADAEQVVQSRPGARTIVIPQASVLP</sequence>
<dbReference type="EMBL" id="JAGSOH010000001">
    <property type="protein sequence ID" value="MBR7824693.1"/>
    <property type="molecule type" value="Genomic_DNA"/>
</dbReference>
<dbReference type="GO" id="GO:0003677">
    <property type="term" value="F:DNA binding"/>
    <property type="evidence" value="ECO:0007669"/>
    <property type="project" value="InterPro"/>
</dbReference>
<dbReference type="Gene3D" id="1.10.260.40">
    <property type="entry name" value="lambda repressor-like DNA-binding domains"/>
    <property type="match status" value="1"/>
</dbReference>
<protein>
    <submittedName>
        <fullName evidence="1">Uncharacterized protein</fullName>
    </submittedName>
</protein>
<keyword evidence="2" id="KW-1185">Reference proteome</keyword>
<accession>A0A941E6A1</accession>
<gene>
    <name evidence="1" type="ORF">KDK95_00105</name>
</gene>
<dbReference type="RefSeq" id="WP_212515850.1">
    <property type="nucleotide sequence ID" value="NZ_JAGSOH010000001.1"/>
</dbReference>
<dbReference type="Proteomes" id="UP000676325">
    <property type="component" value="Unassembled WGS sequence"/>
</dbReference>
<proteinExistence type="predicted"/>
<organism evidence="1 2">
    <name type="scientific">Actinospica acidithermotolerans</name>
    <dbReference type="NCBI Taxonomy" id="2828514"/>
    <lineage>
        <taxon>Bacteria</taxon>
        <taxon>Bacillati</taxon>
        <taxon>Actinomycetota</taxon>
        <taxon>Actinomycetes</taxon>
        <taxon>Catenulisporales</taxon>
        <taxon>Actinospicaceae</taxon>
        <taxon>Actinospica</taxon>
    </lineage>
</organism>
<reference evidence="1" key="1">
    <citation type="submission" date="2021-04" db="EMBL/GenBank/DDBJ databases">
        <title>Genome based classification of Actinospica acidithermotolerans sp. nov., an actinobacterium isolated from an Indonesian hot spring.</title>
        <authorList>
            <person name="Kusuma A.B."/>
            <person name="Putra K.E."/>
            <person name="Nafisah S."/>
            <person name="Loh J."/>
            <person name="Nouioui I."/>
            <person name="Goodfellow M."/>
        </authorList>
    </citation>
    <scope>NUCLEOTIDE SEQUENCE</scope>
    <source>
        <strain evidence="1">MGRD01-02</strain>
    </source>
</reference>
<evidence type="ECO:0000313" key="2">
    <source>
        <dbReference type="Proteomes" id="UP000676325"/>
    </source>
</evidence>
<name>A0A941E6A1_9ACTN</name>
<dbReference type="InterPro" id="IPR010982">
    <property type="entry name" value="Lambda_DNA-bd_dom_sf"/>
</dbReference>
<evidence type="ECO:0000313" key="1">
    <source>
        <dbReference type="EMBL" id="MBR7824693.1"/>
    </source>
</evidence>